<accession>M4C6L7</accession>
<reference evidence="1" key="2">
    <citation type="submission" date="2015-06" db="UniProtKB">
        <authorList>
            <consortium name="EnsemblProtists"/>
        </authorList>
    </citation>
    <scope>IDENTIFICATION</scope>
    <source>
        <strain evidence="1">Emoy2</strain>
    </source>
</reference>
<proteinExistence type="predicted"/>
<dbReference type="PANTHER" id="PTHR15666:SF1">
    <property type="entry name" value="COMM DOMAIN-CONTAINING PROTEIN 5"/>
    <property type="match status" value="1"/>
</dbReference>
<dbReference type="GO" id="GO:0005634">
    <property type="term" value="C:nucleus"/>
    <property type="evidence" value="ECO:0007669"/>
    <property type="project" value="TreeGrafter"/>
</dbReference>
<dbReference type="eggNOG" id="ENOG502S5W4">
    <property type="taxonomic scope" value="Eukaryota"/>
</dbReference>
<dbReference type="AlphaFoldDB" id="M4C6L7"/>
<protein>
    <recommendedName>
        <fullName evidence="3">COMM domain-containing protein</fullName>
    </recommendedName>
</protein>
<dbReference type="STRING" id="559515.M4C6L7"/>
<dbReference type="HOGENOM" id="CLU_1753203_0_0_1"/>
<dbReference type="VEuPathDB" id="FungiDB:HpaG814754"/>
<dbReference type="InterPro" id="IPR037357">
    <property type="entry name" value="COMMD5"/>
</dbReference>
<dbReference type="Proteomes" id="UP000011713">
    <property type="component" value="Unassembled WGS sequence"/>
</dbReference>
<dbReference type="EMBL" id="ABWE02006155">
    <property type="status" value="NOT_ANNOTATED_CDS"/>
    <property type="molecule type" value="Genomic_DNA"/>
</dbReference>
<evidence type="ECO:0000313" key="1">
    <source>
        <dbReference type="EnsemblProtists" id="HpaP814754"/>
    </source>
</evidence>
<keyword evidence="2" id="KW-1185">Reference proteome</keyword>
<dbReference type="InParanoid" id="M4C6L7"/>
<evidence type="ECO:0000313" key="2">
    <source>
        <dbReference type="Proteomes" id="UP000011713"/>
    </source>
</evidence>
<evidence type="ECO:0008006" key="3">
    <source>
        <dbReference type="Google" id="ProtNLM"/>
    </source>
</evidence>
<reference evidence="2" key="1">
    <citation type="journal article" date="2010" name="Science">
        <title>Signatures of adaptation to obligate biotrophy in the Hyaloperonospora arabidopsidis genome.</title>
        <authorList>
            <person name="Baxter L."/>
            <person name="Tripathy S."/>
            <person name="Ishaque N."/>
            <person name="Boot N."/>
            <person name="Cabral A."/>
            <person name="Kemen E."/>
            <person name="Thines M."/>
            <person name="Ah-Fong A."/>
            <person name="Anderson R."/>
            <person name="Badejoko W."/>
            <person name="Bittner-Eddy P."/>
            <person name="Boore J.L."/>
            <person name="Chibucos M.C."/>
            <person name="Coates M."/>
            <person name="Dehal P."/>
            <person name="Delehaunty K."/>
            <person name="Dong S."/>
            <person name="Downton P."/>
            <person name="Dumas B."/>
            <person name="Fabro G."/>
            <person name="Fronick C."/>
            <person name="Fuerstenberg S.I."/>
            <person name="Fulton L."/>
            <person name="Gaulin E."/>
            <person name="Govers F."/>
            <person name="Hughes L."/>
            <person name="Humphray S."/>
            <person name="Jiang R.H."/>
            <person name="Judelson H."/>
            <person name="Kamoun S."/>
            <person name="Kyung K."/>
            <person name="Meijer H."/>
            <person name="Minx P."/>
            <person name="Morris P."/>
            <person name="Nelson J."/>
            <person name="Phuntumart V."/>
            <person name="Qutob D."/>
            <person name="Rehmany A."/>
            <person name="Rougon-Cardoso A."/>
            <person name="Ryden P."/>
            <person name="Torto-Alalibo T."/>
            <person name="Studholme D."/>
            <person name="Wang Y."/>
            <person name="Win J."/>
            <person name="Wood J."/>
            <person name="Clifton S.W."/>
            <person name="Rogers J."/>
            <person name="Van den Ackerveken G."/>
            <person name="Jones J.D."/>
            <person name="McDowell J.M."/>
            <person name="Beynon J."/>
            <person name="Tyler B.M."/>
        </authorList>
    </citation>
    <scope>NUCLEOTIDE SEQUENCE [LARGE SCALE GENOMIC DNA]</scope>
    <source>
        <strain evidence="2">Emoy2</strain>
    </source>
</reference>
<sequence length="149" mass="16946">MTFLLPEVTKIPEVTSAASHQPELTRQQALIQSLPEAFQLQFRQLLQVHWRVLTQSTPDSTTFSLPRVKHLHYKCVEQTAGTDTDKIVLLRLQTTDGATRTMRVPMRQFHQLRHSAATVLQEMNELESHPMMRLVGMEKKSGRPATSGS</sequence>
<name>M4C6L7_HYAAE</name>
<organism evidence="1 2">
    <name type="scientific">Hyaloperonospora arabidopsidis (strain Emoy2)</name>
    <name type="common">Downy mildew agent</name>
    <name type="synonym">Peronospora arabidopsidis</name>
    <dbReference type="NCBI Taxonomy" id="559515"/>
    <lineage>
        <taxon>Eukaryota</taxon>
        <taxon>Sar</taxon>
        <taxon>Stramenopiles</taxon>
        <taxon>Oomycota</taxon>
        <taxon>Peronosporomycetes</taxon>
        <taxon>Peronosporales</taxon>
        <taxon>Peronosporaceae</taxon>
        <taxon>Hyaloperonospora</taxon>
    </lineage>
</organism>
<dbReference type="EnsemblProtists" id="HpaT814754">
    <property type="protein sequence ID" value="HpaP814754"/>
    <property type="gene ID" value="HpaG814754"/>
</dbReference>
<dbReference type="PANTHER" id="PTHR15666">
    <property type="entry name" value="COMM DOMAIN CONTAINING PROTEIN 5"/>
    <property type="match status" value="1"/>
</dbReference>